<evidence type="ECO:0000313" key="1">
    <source>
        <dbReference type="EMBL" id="KAJ1357025.1"/>
    </source>
</evidence>
<dbReference type="AlphaFoldDB" id="A0AAD5QPP0"/>
<comment type="caution">
    <text evidence="1">The sequence shown here is derived from an EMBL/GenBank/DDBJ whole genome shotgun (WGS) entry which is preliminary data.</text>
</comment>
<keyword evidence="2" id="KW-1185">Reference proteome</keyword>
<gene>
    <name evidence="1" type="ORF">KIN20_015042</name>
</gene>
<proteinExistence type="predicted"/>
<dbReference type="EMBL" id="JAHQIW010002995">
    <property type="protein sequence ID" value="KAJ1357025.1"/>
    <property type="molecule type" value="Genomic_DNA"/>
</dbReference>
<sequence>MNEALYGNSQRFTDMIALLALRNFKKLNCTRFATVNAGRHIVTVFDELRKVQ</sequence>
<accession>A0AAD5QPP0</accession>
<name>A0AAD5QPP0_PARTN</name>
<dbReference type="Proteomes" id="UP001196413">
    <property type="component" value="Unassembled WGS sequence"/>
</dbReference>
<evidence type="ECO:0000313" key="2">
    <source>
        <dbReference type="Proteomes" id="UP001196413"/>
    </source>
</evidence>
<organism evidence="1 2">
    <name type="scientific">Parelaphostrongylus tenuis</name>
    <name type="common">Meningeal worm</name>
    <dbReference type="NCBI Taxonomy" id="148309"/>
    <lineage>
        <taxon>Eukaryota</taxon>
        <taxon>Metazoa</taxon>
        <taxon>Ecdysozoa</taxon>
        <taxon>Nematoda</taxon>
        <taxon>Chromadorea</taxon>
        <taxon>Rhabditida</taxon>
        <taxon>Rhabditina</taxon>
        <taxon>Rhabditomorpha</taxon>
        <taxon>Strongyloidea</taxon>
        <taxon>Metastrongylidae</taxon>
        <taxon>Parelaphostrongylus</taxon>
    </lineage>
</organism>
<protein>
    <submittedName>
        <fullName evidence="1">Uncharacterized protein</fullName>
    </submittedName>
</protein>
<reference evidence="1" key="1">
    <citation type="submission" date="2021-06" db="EMBL/GenBank/DDBJ databases">
        <title>Parelaphostrongylus tenuis whole genome reference sequence.</title>
        <authorList>
            <person name="Garwood T.J."/>
            <person name="Larsen P.A."/>
            <person name="Fountain-Jones N.M."/>
            <person name="Garbe J.R."/>
            <person name="Macchietto M.G."/>
            <person name="Kania S.A."/>
            <person name="Gerhold R.W."/>
            <person name="Richards J.E."/>
            <person name="Wolf T.M."/>
        </authorList>
    </citation>
    <scope>NUCLEOTIDE SEQUENCE</scope>
    <source>
        <strain evidence="1">MNPRO001-30</strain>
        <tissue evidence="1">Meninges</tissue>
    </source>
</reference>